<evidence type="ECO:0000256" key="8">
    <source>
        <dbReference type="SAM" id="Phobius"/>
    </source>
</evidence>
<keyword evidence="10" id="KW-1185">Reference proteome</keyword>
<name>A0A1I5AUJ1_9PROT</name>
<evidence type="ECO:0000256" key="1">
    <source>
        <dbReference type="ARBA" id="ARBA00004651"/>
    </source>
</evidence>
<dbReference type="NCBIfam" id="TIGR03426">
    <property type="entry name" value="shape_MreD"/>
    <property type="match status" value="1"/>
</dbReference>
<dbReference type="EMBL" id="FOVJ01000002">
    <property type="protein sequence ID" value="SFN66104.1"/>
    <property type="molecule type" value="Genomic_DNA"/>
</dbReference>
<dbReference type="STRING" id="1266925.GCA_000619905_01381"/>
<proteinExistence type="inferred from homology"/>
<evidence type="ECO:0000256" key="2">
    <source>
        <dbReference type="ARBA" id="ARBA00007776"/>
    </source>
</evidence>
<keyword evidence="6 8" id="KW-1133">Transmembrane helix</keyword>
<dbReference type="RefSeq" id="WP_074796265.1">
    <property type="nucleotide sequence ID" value="NZ_FOVJ01000002.1"/>
</dbReference>
<dbReference type="Proteomes" id="UP000183107">
    <property type="component" value="Unassembled WGS sequence"/>
</dbReference>
<dbReference type="AlphaFoldDB" id="A0A1I5AUJ1"/>
<dbReference type="OrthoDB" id="5297408at2"/>
<feature type="transmembrane region" description="Helical" evidence="8">
    <location>
        <begin position="86"/>
        <end position="103"/>
    </location>
</feature>
<feature type="transmembrane region" description="Helical" evidence="8">
    <location>
        <begin position="115"/>
        <end position="136"/>
    </location>
</feature>
<keyword evidence="3" id="KW-1003">Cell membrane</keyword>
<dbReference type="PANTHER" id="PTHR37484:SF1">
    <property type="entry name" value="ROD SHAPE-DETERMINING PROTEIN MRED"/>
    <property type="match status" value="1"/>
</dbReference>
<sequence>MAFAEHPKQEILLPVKRSFIALSLILALLLNLIPLQGLALASWPDFIALTILYWCISQPQRVGISAAFAMGLLMDIGDGSPFGQHALAYTIMAFAALVLHRRLSNFGLAKQAPQIGLILIAGQLIILLTGLLGGSHFPGWDFFLASVTGTLLWPFLSSMLRIPQKPRSDSDAL</sequence>
<dbReference type="Pfam" id="PF04093">
    <property type="entry name" value="MreD"/>
    <property type="match status" value="1"/>
</dbReference>
<feature type="transmembrane region" description="Helical" evidence="8">
    <location>
        <begin position="20"/>
        <end position="39"/>
    </location>
</feature>
<dbReference type="PIRSF" id="PIRSF018472">
    <property type="entry name" value="MreD_proteobac"/>
    <property type="match status" value="1"/>
</dbReference>
<evidence type="ECO:0000313" key="9">
    <source>
        <dbReference type="EMBL" id="SFN66104.1"/>
    </source>
</evidence>
<comment type="similarity">
    <text evidence="2">Belongs to the MreD family.</text>
</comment>
<evidence type="ECO:0000256" key="4">
    <source>
        <dbReference type="ARBA" id="ARBA00022692"/>
    </source>
</evidence>
<reference evidence="10" key="1">
    <citation type="submission" date="2016-10" db="EMBL/GenBank/DDBJ databases">
        <authorList>
            <person name="Varghese N."/>
        </authorList>
    </citation>
    <scope>NUCLEOTIDE SEQUENCE [LARGE SCALE GENOMIC DNA]</scope>
    <source>
        <strain evidence="10">Nsp8</strain>
    </source>
</reference>
<comment type="subcellular location">
    <subcellularLocation>
        <location evidence="1">Cell membrane</location>
        <topology evidence="1">Multi-pass membrane protein</topology>
    </subcellularLocation>
</comment>
<organism evidence="9 10">
    <name type="scientific">Nitrosospira briensis</name>
    <dbReference type="NCBI Taxonomy" id="35799"/>
    <lineage>
        <taxon>Bacteria</taxon>
        <taxon>Pseudomonadati</taxon>
        <taxon>Pseudomonadota</taxon>
        <taxon>Betaproteobacteria</taxon>
        <taxon>Nitrosomonadales</taxon>
        <taxon>Nitrosomonadaceae</taxon>
        <taxon>Nitrosospira</taxon>
    </lineage>
</organism>
<evidence type="ECO:0000256" key="6">
    <source>
        <dbReference type="ARBA" id="ARBA00022989"/>
    </source>
</evidence>
<dbReference type="GO" id="GO:0008360">
    <property type="term" value="P:regulation of cell shape"/>
    <property type="evidence" value="ECO:0007669"/>
    <property type="project" value="UniProtKB-KW"/>
</dbReference>
<evidence type="ECO:0000256" key="3">
    <source>
        <dbReference type="ARBA" id="ARBA00022475"/>
    </source>
</evidence>
<protein>
    <submittedName>
        <fullName evidence="9">Rod shape-determining protein MreD</fullName>
    </submittedName>
</protein>
<dbReference type="PANTHER" id="PTHR37484">
    <property type="entry name" value="ROD SHAPE-DETERMINING PROTEIN MRED"/>
    <property type="match status" value="1"/>
</dbReference>
<dbReference type="GO" id="GO:0005886">
    <property type="term" value="C:plasma membrane"/>
    <property type="evidence" value="ECO:0007669"/>
    <property type="project" value="UniProtKB-SubCell"/>
</dbReference>
<feature type="transmembrane region" description="Helical" evidence="8">
    <location>
        <begin position="142"/>
        <end position="160"/>
    </location>
</feature>
<gene>
    <name evidence="9" type="ORF">SAMN05216386_1540</name>
</gene>
<keyword evidence="7 8" id="KW-0472">Membrane</keyword>
<keyword evidence="4 8" id="KW-0812">Transmembrane</keyword>
<evidence type="ECO:0000313" key="10">
    <source>
        <dbReference type="Proteomes" id="UP000183107"/>
    </source>
</evidence>
<dbReference type="InterPro" id="IPR007227">
    <property type="entry name" value="Cell_shape_determining_MreD"/>
</dbReference>
<evidence type="ECO:0000256" key="7">
    <source>
        <dbReference type="ARBA" id="ARBA00023136"/>
    </source>
</evidence>
<evidence type="ECO:0000256" key="5">
    <source>
        <dbReference type="ARBA" id="ARBA00022960"/>
    </source>
</evidence>
<accession>A0A1I5AUJ1</accession>
<dbReference type="InterPro" id="IPR026034">
    <property type="entry name" value="MreD_proteobac"/>
</dbReference>
<keyword evidence="5" id="KW-0133">Cell shape</keyword>